<dbReference type="EC" id="2.1.1.79" evidence="8"/>
<organism evidence="8 9">
    <name type="scientific">Veillonella criceti</name>
    <dbReference type="NCBI Taxonomy" id="103891"/>
    <lineage>
        <taxon>Bacteria</taxon>
        <taxon>Bacillati</taxon>
        <taxon>Bacillota</taxon>
        <taxon>Negativicutes</taxon>
        <taxon>Veillonellales</taxon>
        <taxon>Veillonellaceae</taxon>
        <taxon>Veillonella</taxon>
    </lineage>
</organism>
<dbReference type="CDD" id="cd02440">
    <property type="entry name" value="AdoMet_MTases"/>
    <property type="match status" value="1"/>
</dbReference>
<sequence length="394" mass="45560">MLGNLSEKIEEKAMISFLKRFDANPFKVKFKDNEYIIGEGTPLFTVDMKEPIPASKLVASTSIALGEAYMDGNLEIEGDLYFALNHFLGQMDQFSTAGDVLSKLTHNPLTKKHQAEEVQSHYDIGNDFYSLWLDETMQYSCAYFEKESDTLYEAQMNKIHRILDKLYLKEGLRLLDIGCGWGFLLIEAAKKYKIKGTGITLSHEQYEKFQERIKDNHLEDYLTVKLMDYRDLPKSGLEFDRIVSVGMVEHVGRENYQLFNDCVDSVLVDGGVFLLHFISGMDEKPGDAWMSKYIFPGGMLPSLREMIADITDDNFHVLDVENLRMHYNMTLLEWDKNFRSQLPTIRQKFDERFIRMWDLYLNGCAAAFANGMMDLHQILATKGINNNLPITRWY</sequence>
<gene>
    <name evidence="8" type="primary">cfa</name>
    <name evidence="8" type="ORF">NCTC12020_01359</name>
</gene>
<proteinExistence type="inferred from homology"/>
<evidence type="ECO:0000256" key="1">
    <source>
        <dbReference type="ARBA" id="ARBA00010815"/>
    </source>
</evidence>
<evidence type="ECO:0000256" key="2">
    <source>
        <dbReference type="ARBA" id="ARBA00022603"/>
    </source>
</evidence>
<evidence type="ECO:0000256" key="6">
    <source>
        <dbReference type="PIRSR" id="PIRSR003085-1"/>
    </source>
</evidence>
<comment type="similarity">
    <text evidence="1">Belongs to the CFA/CMAS family.</text>
</comment>
<evidence type="ECO:0000256" key="3">
    <source>
        <dbReference type="ARBA" id="ARBA00022679"/>
    </source>
</evidence>
<dbReference type="PANTHER" id="PTHR43667:SF1">
    <property type="entry name" value="CYCLOPROPANE-FATTY-ACYL-PHOSPHOLIPID SYNTHASE"/>
    <property type="match status" value="1"/>
</dbReference>
<dbReference type="GO" id="GO:0008610">
    <property type="term" value="P:lipid biosynthetic process"/>
    <property type="evidence" value="ECO:0007669"/>
    <property type="project" value="InterPro"/>
</dbReference>
<keyword evidence="2 8" id="KW-0489">Methyltransferase</keyword>
<keyword evidence="4" id="KW-0949">S-adenosyl-L-methionine</keyword>
<keyword evidence="3 8" id="KW-0808">Transferase</keyword>
<protein>
    <submittedName>
        <fullName evidence="8">Cyclopropane-fatty-acyl-phospholipid synthase</fullName>
        <ecNumber evidence="8">2.1.1.79</ecNumber>
    </submittedName>
</protein>
<dbReference type="PIRSF" id="PIRSF003085">
    <property type="entry name" value="CMAS"/>
    <property type="match status" value="1"/>
</dbReference>
<dbReference type="Gene3D" id="3.40.50.150">
    <property type="entry name" value="Vaccinia Virus protein VP39"/>
    <property type="match status" value="1"/>
</dbReference>
<feature type="active site" evidence="6">
    <location>
        <position position="364"/>
    </location>
</feature>
<dbReference type="GO" id="GO:0032259">
    <property type="term" value="P:methylation"/>
    <property type="evidence" value="ECO:0007669"/>
    <property type="project" value="UniProtKB-KW"/>
</dbReference>
<feature type="domain" description="DUF7884" evidence="7">
    <location>
        <begin position="16"/>
        <end position="91"/>
    </location>
</feature>
<evidence type="ECO:0000256" key="4">
    <source>
        <dbReference type="ARBA" id="ARBA00022691"/>
    </source>
</evidence>
<name>A0A380NLW1_9FIRM</name>
<dbReference type="OrthoDB" id="9782855at2"/>
<dbReference type="PANTHER" id="PTHR43667">
    <property type="entry name" value="CYCLOPROPANE-FATTY-ACYL-PHOSPHOLIPID SYNTHASE"/>
    <property type="match status" value="1"/>
</dbReference>
<dbReference type="GO" id="GO:0008825">
    <property type="term" value="F:cyclopropane-fatty-acyl-phospholipid synthase activity"/>
    <property type="evidence" value="ECO:0007669"/>
    <property type="project" value="UniProtKB-EC"/>
</dbReference>
<keyword evidence="5" id="KW-0443">Lipid metabolism</keyword>
<dbReference type="InterPro" id="IPR050723">
    <property type="entry name" value="CFA/CMAS"/>
</dbReference>
<accession>A0A380NLW1</accession>
<dbReference type="InterPro" id="IPR057206">
    <property type="entry name" value="DUF7884"/>
</dbReference>
<reference evidence="8 9" key="1">
    <citation type="submission" date="2018-06" db="EMBL/GenBank/DDBJ databases">
        <authorList>
            <consortium name="Pathogen Informatics"/>
            <person name="Doyle S."/>
        </authorList>
    </citation>
    <scope>NUCLEOTIDE SEQUENCE [LARGE SCALE GENOMIC DNA]</scope>
    <source>
        <strain evidence="8 9">NCTC12020</strain>
    </source>
</reference>
<dbReference type="Pfam" id="PF02353">
    <property type="entry name" value="CMAS"/>
    <property type="match status" value="1"/>
</dbReference>
<dbReference type="Pfam" id="PF25371">
    <property type="entry name" value="DUF7884"/>
    <property type="match status" value="1"/>
</dbReference>
<evidence type="ECO:0000313" key="8">
    <source>
        <dbReference type="EMBL" id="SUP43820.1"/>
    </source>
</evidence>
<dbReference type="SUPFAM" id="SSF53335">
    <property type="entry name" value="S-adenosyl-L-methionine-dependent methyltransferases"/>
    <property type="match status" value="1"/>
</dbReference>
<dbReference type="AlphaFoldDB" id="A0A380NLW1"/>
<dbReference type="InterPro" id="IPR003333">
    <property type="entry name" value="CMAS"/>
</dbReference>
<evidence type="ECO:0000256" key="5">
    <source>
        <dbReference type="ARBA" id="ARBA00023098"/>
    </source>
</evidence>
<evidence type="ECO:0000259" key="7">
    <source>
        <dbReference type="Pfam" id="PF25371"/>
    </source>
</evidence>
<dbReference type="InterPro" id="IPR029063">
    <property type="entry name" value="SAM-dependent_MTases_sf"/>
</dbReference>
<evidence type="ECO:0000313" key="9">
    <source>
        <dbReference type="Proteomes" id="UP000255367"/>
    </source>
</evidence>
<dbReference type="EMBL" id="UHIO01000001">
    <property type="protein sequence ID" value="SUP43820.1"/>
    <property type="molecule type" value="Genomic_DNA"/>
</dbReference>
<dbReference type="Proteomes" id="UP000255367">
    <property type="component" value="Unassembled WGS sequence"/>
</dbReference>
<dbReference type="RefSeq" id="WP_115310507.1">
    <property type="nucleotide sequence ID" value="NZ_UHIO01000001.1"/>
</dbReference>
<keyword evidence="9" id="KW-1185">Reference proteome</keyword>